<keyword evidence="4" id="KW-1133">Transmembrane helix</keyword>
<dbReference type="PANTHER" id="PTHR32309:SF13">
    <property type="entry name" value="FERRIC ENTEROBACTIN TRANSPORT PROTEIN FEPE"/>
    <property type="match status" value="1"/>
</dbReference>
<dbReference type="Gene3D" id="3.40.50.300">
    <property type="entry name" value="P-loop containing nucleotide triphosphate hydrolases"/>
    <property type="match status" value="1"/>
</dbReference>
<dbReference type="eggNOG" id="COG0489">
    <property type="taxonomic scope" value="Bacteria"/>
</dbReference>
<feature type="transmembrane region" description="Helical" evidence="4">
    <location>
        <begin position="35"/>
        <end position="56"/>
    </location>
</feature>
<accession>R2T0L5</accession>
<dbReference type="HOGENOM" id="CLU_590173_0_0_9"/>
<sequence>MREQTNRYTQNLTGDSITIQMKDTIERMILGFKRYGWSMLLTLLSTILAAVLFWALTYQPIYEKQTIYTVTITGETAQDNLATMFLAGSFPELLNSQLNEIIQDEVELTDQDSYNLNIEVVNSVNMLRLSVQSSNPEIAERVMDVVSTRYPEYAAKDLGNVVISEIENVKQLTLVEDYEQLLILFLVSLCIGIVIDGLFLLLFTFRYKTIQSTKSMASLTTLRNYGVFPKLANETAKRKRNYRQQLISQDLFAQEMKASVLKLRLQKGEVVLFIASKPNEGVTTITKEIAKTLGSKDQKTLVLELVNGSEEDSKGQLLKKNSAISTFIKKEESYDHLCLSLHEFEKACIEDQEGMKQLSGLLGRLKTEYSHILLDSVSLESLQCLPQLAKLVDQTIFLVKQNSTEIKTVQHSLSLLESNSFKLKGYLLNFSDLDGSYYGSYGKSNYDKYYGGLSNEVGQLPEQ</sequence>
<evidence type="ECO:0000256" key="3">
    <source>
        <dbReference type="ARBA" id="ARBA00023169"/>
    </source>
</evidence>
<evidence type="ECO:0000313" key="5">
    <source>
        <dbReference type="EMBL" id="EOH93799.1"/>
    </source>
</evidence>
<gene>
    <name evidence="5" type="ORF">UAU_02495</name>
</gene>
<dbReference type="InterPro" id="IPR050445">
    <property type="entry name" value="Bact_polysacc_biosynth/exp"/>
</dbReference>
<evidence type="ECO:0000256" key="4">
    <source>
        <dbReference type="SAM" id="Phobius"/>
    </source>
</evidence>
<evidence type="ECO:0000313" key="6">
    <source>
        <dbReference type="Proteomes" id="UP000013782"/>
    </source>
</evidence>
<dbReference type="PATRIC" id="fig|1158607.3.peg.2469"/>
<keyword evidence="4" id="KW-0472">Membrane</keyword>
<comment type="pathway">
    <text evidence="1">Capsule biogenesis; capsule polysaccharide biosynthesis.</text>
</comment>
<dbReference type="GO" id="GO:0000271">
    <property type="term" value="P:polysaccharide biosynthetic process"/>
    <property type="evidence" value="ECO:0007669"/>
    <property type="project" value="UniProtKB-KW"/>
</dbReference>
<dbReference type="GO" id="GO:0005886">
    <property type="term" value="C:plasma membrane"/>
    <property type="evidence" value="ECO:0007669"/>
    <property type="project" value="TreeGrafter"/>
</dbReference>
<dbReference type="RefSeq" id="WP_010757485.1">
    <property type="nucleotide sequence ID" value="NZ_ASWD01000001.1"/>
</dbReference>
<dbReference type="SUPFAM" id="SSF52540">
    <property type="entry name" value="P-loop containing nucleoside triphosphate hydrolases"/>
    <property type="match status" value="1"/>
</dbReference>
<keyword evidence="6" id="KW-1185">Reference proteome</keyword>
<keyword evidence="2" id="KW-0972">Capsule biogenesis/degradation</keyword>
<evidence type="ECO:0000256" key="2">
    <source>
        <dbReference type="ARBA" id="ARBA00022903"/>
    </source>
</evidence>
<proteinExistence type="predicted"/>
<comment type="caution">
    <text evidence="5">The sequence shown here is derived from an EMBL/GenBank/DDBJ whole genome shotgun (WGS) entry which is preliminary data.</text>
</comment>
<protein>
    <recommendedName>
        <fullName evidence="7">Polysaccharide chain length determinant N-terminal domain-containing protein</fullName>
    </recommendedName>
</protein>
<dbReference type="Proteomes" id="UP000013782">
    <property type="component" value="Unassembled WGS sequence"/>
</dbReference>
<evidence type="ECO:0008006" key="7">
    <source>
        <dbReference type="Google" id="ProtNLM"/>
    </source>
</evidence>
<keyword evidence="4" id="KW-0812">Transmembrane</keyword>
<reference evidence="5 6" key="1">
    <citation type="submission" date="2013-02" db="EMBL/GenBank/DDBJ databases">
        <title>The Genome Sequence of Enterococcus pallens BAA-351.</title>
        <authorList>
            <consortium name="The Broad Institute Genome Sequencing Platform"/>
            <consortium name="The Broad Institute Genome Sequencing Center for Infectious Disease"/>
            <person name="Earl A.M."/>
            <person name="Gilmore M.S."/>
            <person name="Lebreton F."/>
            <person name="Walker B."/>
            <person name="Young S.K."/>
            <person name="Zeng Q."/>
            <person name="Gargeya S."/>
            <person name="Fitzgerald M."/>
            <person name="Haas B."/>
            <person name="Abouelleil A."/>
            <person name="Alvarado L."/>
            <person name="Arachchi H.M."/>
            <person name="Berlin A.M."/>
            <person name="Chapman S.B."/>
            <person name="Dewar J."/>
            <person name="Goldberg J."/>
            <person name="Griggs A."/>
            <person name="Gujja S."/>
            <person name="Hansen M."/>
            <person name="Howarth C."/>
            <person name="Imamovic A."/>
            <person name="Larimer J."/>
            <person name="McCowan C."/>
            <person name="Murphy C."/>
            <person name="Neiman D."/>
            <person name="Pearson M."/>
            <person name="Priest M."/>
            <person name="Roberts A."/>
            <person name="Saif S."/>
            <person name="Shea T."/>
            <person name="Sisk P."/>
            <person name="Sykes S."/>
            <person name="Wortman J."/>
            <person name="Nusbaum C."/>
            <person name="Birren B."/>
        </authorList>
    </citation>
    <scope>NUCLEOTIDE SEQUENCE [LARGE SCALE GENOMIC DNA]</scope>
    <source>
        <strain evidence="5 6">ATCC BAA-351</strain>
    </source>
</reference>
<dbReference type="InterPro" id="IPR027417">
    <property type="entry name" value="P-loop_NTPase"/>
</dbReference>
<evidence type="ECO:0000256" key="1">
    <source>
        <dbReference type="ARBA" id="ARBA00005132"/>
    </source>
</evidence>
<organism evidence="5 6">
    <name type="scientific">Enterococcus pallens ATCC BAA-351</name>
    <dbReference type="NCBI Taxonomy" id="1158607"/>
    <lineage>
        <taxon>Bacteria</taxon>
        <taxon>Bacillati</taxon>
        <taxon>Bacillota</taxon>
        <taxon>Bacilli</taxon>
        <taxon>Lactobacillales</taxon>
        <taxon>Enterococcaceae</taxon>
        <taxon>Enterococcus</taxon>
    </lineage>
</organism>
<dbReference type="PANTHER" id="PTHR32309">
    <property type="entry name" value="TYROSINE-PROTEIN KINASE"/>
    <property type="match status" value="1"/>
</dbReference>
<dbReference type="EMBL" id="AJAQ01000016">
    <property type="protein sequence ID" value="EOH93799.1"/>
    <property type="molecule type" value="Genomic_DNA"/>
</dbReference>
<dbReference type="GO" id="GO:0004713">
    <property type="term" value="F:protein tyrosine kinase activity"/>
    <property type="evidence" value="ECO:0007669"/>
    <property type="project" value="TreeGrafter"/>
</dbReference>
<feature type="transmembrane region" description="Helical" evidence="4">
    <location>
        <begin position="181"/>
        <end position="205"/>
    </location>
</feature>
<dbReference type="STRING" id="160454.RV10_GL000666"/>
<keyword evidence="3" id="KW-0270">Exopolysaccharide synthesis</keyword>
<name>R2T0L5_9ENTE</name>
<dbReference type="AlphaFoldDB" id="R2T0L5"/>